<accession>A0ABT5G973</accession>
<protein>
    <submittedName>
        <fullName evidence="1">Uncharacterized protein</fullName>
    </submittedName>
</protein>
<reference evidence="1 2" key="1">
    <citation type="journal article" date="2015" name="Int. J. Syst. Evol. Microbiol.">
        <title>Streptomyces gilvifuscus sp. nov., an actinomycete that produces antibacterial compounds isolated from soil.</title>
        <authorList>
            <person name="Nguyen T.M."/>
            <person name="Kim J."/>
        </authorList>
    </citation>
    <scope>NUCLEOTIDE SEQUENCE [LARGE SCALE GENOMIC DNA]</scope>
    <source>
        <strain evidence="1 2">T113</strain>
    </source>
</reference>
<organism evidence="1 2">
    <name type="scientific">Streptomyces gilvifuscus</name>
    <dbReference type="NCBI Taxonomy" id="1550617"/>
    <lineage>
        <taxon>Bacteria</taxon>
        <taxon>Bacillati</taxon>
        <taxon>Actinomycetota</taxon>
        <taxon>Actinomycetes</taxon>
        <taxon>Kitasatosporales</taxon>
        <taxon>Streptomycetaceae</taxon>
        <taxon>Streptomyces</taxon>
    </lineage>
</organism>
<dbReference type="Proteomes" id="UP001221328">
    <property type="component" value="Unassembled WGS sequence"/>
</dbReference>
<sequence length="272" mass="29410">MRNDDPKTLARHIVPLVRPSDVLLAVGPAFDGRDPWAAPQLLLIGPGQPPQGVTATVGAMRWGTYSVAGSDPVRLGFWTSQELAAIAEIVERLALAARVPAVRAHFPRLDHGTLKLLHDLRRGEVLAGASEAAVWRERLGLDELHLYVAAIHLRRFAARRRQAEGLLDDGDFEDAGWMLSECGAELLAALLAATGETNPRRHWHPRLLRLHEATVGAEDTARVLRLLRQGPCAGGGARAVRAALREADLLHAAVLRRCPSLPAPSPRSAPVA</sequence>
<gene>
    <name evidence="1" type="ORF">PO587_42485</name>
</gene>
<proteinExistence type="predicted"/>
<evidence type="ECO:0000313" key="2">
    <source>
        <dbReference type="Proteomes" id="UP001221328"/>
    </source>
</evidence>
<dbReference type="RefSeq" id="WP_272179022.1">
    <property type="nucleotide sequence ID" value="NZ_JAQOSK010000030.1"/>
</dbReference>
<name>A0ABT5G973_9ACTN</name>
<dbReference type="EMBL" id="JAQOSK010000030">
    <property type="protein sequence ID" value="MDC2961112.1"/>
    <property type="molecule type" value="Genomic_DNA"/>
</dbReference>
<comment type="caution">
    <text evidence="1">The sequence shown here is derived from an EMBL/GenBank/DDBJ whole genome shotgun (WGS) entry which is preliminary data.</text>
</comment>
<keyword evidence="2" id="KW-1185">Reference proteome</keyword>
<evidence type="ECO:0000313" key="1">
    <source>
        <dbReference type="EMBL" id="MDC2961112.1"/>
    </source>
</evidence>